<dbReference type="Proteomes" id="UP000218332">
    <property type="component" value="Unassembled WGS sequence"/>
</dbReference>
<gene>
    <name evidence="1" type="ORF">CF392_16205</name>
</gene>
<name>A0A2A2I009_9GAMM</name>
<keyword evidence="2" id="KW-1185">Reference proteome</keyword>
<dbReference type="EMBL" id="NMPM01000175">
    <property type="protein sequence ID" value="PAV24450.1"/>
    <property type="molecule type" value="Genomic_DNA"/>
</dbReference>
<dbReference type="AlphaFoldDB" id="A0A2A2I009"/>
<sequence length="70" mass="7790">MTIEQLKAAQSRLWNAEALMLFLSNELALTESDAPETIRANIAAQAREDLLKVCQSISEELNARGDRNDT</sequence>
<proteinExistence type="predicted"/>
<comment type="caution">
    <text evidence="1">The sequence shown here is derived from an EMBL/GenBank/DDBJ whole genome shotgun (WGS) entry which is preliminary data.</text>
</comment>
<accession>A0A2A2I009</accession>
<dbReference type="RefSeq" id="WP_095612434.1">
    <property type="nucleotide sequence ID" value="NZ_NMPM01000175.1"/>
</dbReference>
<reference evidence="1 2" key="1">
    <citation type="submission" date="2017-07" db="EMBL/GenBank/DDBJ databases">
        <title>Tamlnaduibacter salinus (Mi-7) genome sequencing.</title>
        <authorList>
            <person name="Verma A."/>
            <person name="Krishnamurthi S."/>
        </authorList>
    </citation>
    <scope>NUCLEOTIDE SEQUENCE [LARGE SCALE GENOMIC DNA]</scope>
    <source>
        <strain evidence="1 2">Mi-7</strain>
    </source>
</reference>
<protein>
    <submittedName>
        <fullName evidence="1">Uncharacterized protein</fullName>
    </submittedName>
</protein>
<evidence type="ECO:0000313" key="2">
    <source>
        <dbReference type="Proteomes" id="UP000218332"/>
    </source>
</evidence>
<evidence type="ECO:0000313" key="1">
    <source>
        <dbReference type="EMBL" id="PAV24450.1"/>
    </source>
</evidence>
<organism evidence="1 2">
    <name type="scientific">Tamilnaduibacter salinus</name>
    <dbReference type="NCBI Taxonomy" id="1484056"/>
    <lineage>
        <taxon>Bacteria</taxon>
        <taxon>Pseudomonadati</taxon>
        <taxon>Pseudomonadota</taxon>
        <taxon>Gammaproteobacteria</taxon>
        <taxon>Pseudomonadales</taxon>
        <taxon>Marinobacteraceae</taxon>
        <taxon>Tamilnaduibacter</taxon>
    </lineage>
</organism>